<keyword evidence="8" id="KW-1185">Reference proteome</keyword>
<dbReference type="InterPro" id="IPR000010">
    <property type="entry name" value="Cystatin_dom"/>
</dbReference>
<evidence type="ECO:0000259" key="6">
    <source>
        <dbReference type="SMART" id="SM00043"/>
    </source>
</evidence>
<evidence type="ECO:0000256" key="1">
    <source>
        <dbReference type="ARBA" id="ARBA00004496"/>
    </source>
</evidence>
<evidence type="ECO:0000313" key="8">
    <source>
        <dbReference type="Proteomes" id="UP001369086"/>
    </source>
</evidence>
<accession>A0ABR0YZJ8</accession>
<dbReference type="EMBL" id="JAHFZB010000020">
    <property type="protein sequence ID" value="KAK6477884.1"/>
    <property type="molecule type" value="Genomic_DNA"/>
</dbReference>
<proteinExistence type="inferred from homology"/>
<comment type="similarity">
    <text evidence="2">Belongs to the cystatin family.</text>
</comment>
<dbReference type="PANTHER" id="PTHR11414:SF21">
    <property type="entry name" value="CYSTATIN 14A, TANDEM DUPLICATE 1-RELATED"/>
    <property type="match status" value="1"/>
</dbReference>
<gene>
    <name evidence="7" type="ORF">HHUSO_G21535</name>
</gene>
<evidence type="ECO:0000256" key="5">
    <source>
        <dbReference type="ARBA" id="ARBA00022704"/>
    </source>
</evidence>
<dbReference type="SMART" id="SM00043">
    <property type="entry name" value="CY"/>
    <property type="match status" value="1"/>
</dbReference>
<sequence length="100" mass="11173">RCRIVGGFSEIKPATKEEQKICNAASNKKAEKLVGKNFDVFTAKKSRTQVVAGANYLIKVHVEGEEYVHPLFSSLPCERKPLDLTGIQTSKHRDDDLVPF</sequence>
<dbReference type="SUPFAM" id="SSF54403">
    <property type="entry name" value="Cystatin/monellin"/>
    <property type="match status" value="1"/>
</dbReference>
<comment type="subcellular location">
    <subcellularLocation>
        <location evidence="1">Cytoplasm</location>
    </subcellularLocation>
</comment>
<dbReference type="PANTHER" id="PTHR11414">
    <property type="entry name" value="CYSTATIN FAMILY MEMBER"/>
    <property type="match status" value="1"/>
</dbReference>
<protein>
    <submittedName>
        <fullName evidence="7">Cystatin-B-like</fullName>
    </submittedName>
</protein>
<evidence type="ECO:0000256" key="3">
    <source>
        <dbReference type="ARBA" id="ARBA00022490"/>
    </source>
</evidence>
<evidence type="ECO:0000313" key="7">
    <source>
        <dbReference type="EMBL" id="KAK6477884.1"/>
    </source>
</evidence>
<name>A0ABR0YZJ8_HUSHU</name>
<keyword evidence="3" id="KW-0963">Cytoplasm</keyword>
<organism evidence="7 8">
    <name type="scientific">Huso huso</name>
    <name type="common">Beluga</name>
    <name type="synonym">Acipenser huso</name>
    <dbReference type="NCBI Taxonomy" id="61971"/>
    <lineage>
        <taxon>Eukaryota</taxon>
        <taxon>Metazoa</taxon>
        <taxon>Chordata</taxon>
        <taxon>Craniata</taxon>
        <taxon>Vertebrata</taxon>
        <taxon>Euteleostomi</taxon>
        <taxon>Actinopterygii</taxon>
        <taxon>Chondrostei</taxon>
        <taxon>Acipenseriformes</taxon>
        <taxon>Acipenseridae</taxon>
        <taxon>Huso</taxon>
    </lineage>
</organism>
<dbReference type="InterPro" id="IPR018073">
    <property type="entry name" value="Prot_inh_cystat_CS"/>
</dbReference>
<comment type="caution">
    <text evidence="7">The sequence shown here is derived from an EMBL/GenBank/DDBJ whole genome shotgun (WGS) entry which is preliminary data.</text>
</comment>
<keyword evidence="4" id="KW-0646">Protease inhibitor</keyword>
<dbReference type="Proteomes" id="UP001369086">
    <property type="component" value="Unassembled WGS sequence"/>
</dbReference>
<dbReference type="PRINTS" id="PR00295">
    <property type="entry name" value="STEFINA"/>
</dbReference>
<dbReference type="CDD" id="cd00042">
    <property type="entry name" value="CY"/>
    <property type="match status" value="1"/>
</dbReference>
<dbReference type="Pfam" id="PF00031">
    <property type="entry name" value="Cystatin"/>
    <property type="match status" value="1"/>
</dbReference>
<keyword evidence="5" id="KW-0789">Thiol protease inhibitor</keyword>
<dbReference type="InterPro" id="IPR001713">
    <property type="entry name" value="Prot_inh_stefin"/>
</dbReference>
<dbReference type="Gene3D" id="3.10.450.10">
    <property type="match status" value="1"/>
</dbReference>
<feature type="domain" description="Cystatin" evidence="6">
    <location>
        <begin position="3"/>
        <end position="93"/>
    </location>
</feature>
<dbReference type="PROSITE" id="PS00287">
    <property type="entry name" value="CYSTATIN"/>
    <property type="match status" value="1"/>
</dbReference>
<dbReference type="InterPro" id="IPR046350">
    <property type="entry name" value="Cystatin_sf"/>
</dbReference>
<feature type="non-terminal residue" evidence="7">
    <location>
        <position position="1"/>
    </location>
</feature>
<evidence type="ECO:0000256" key="2">
    <source>
        <dbReference type="ARBA" id="ARBA00009403"/>
    </source>
</evidence>
<evidence type="ECO:0000256" key="4">
    <source>
        <dbReference type="ARBA" id="ARBA00022690"/>
    </source>
</evidence>
<reference evidence="7 8" key="1">
    <citation type="submission" date="2021-05" db="EMBL/GenBank/DDBJ databases">
        <authorList>
            <person name="Zahm M."/>
            <person name="Klopp C."/>
            <person name="Cabau C."/>
            <person name="Kuhl H."/>
            <person name="Suciu R."/>
            <person name="Ciorpac M."/>
            <person name="Holostenco D."/>
            <person name="Gessner J."/>
            <person name="Wuertz S."/>
            <person name="Hohne C."/>
            <person name="Stock M."/>
            <person name="Gislard M."/>
            <person name="Lluch J."/>
            <person name="Milhes M."/>
            <person name="Lampietro C."/>
            <person name="Lopez Roques C."/>
            <person name="Donnadieu C."/>
            <person name="Du K."/>
            <person name="Schartl M."/>
            <person name="Guiguen Y."/>
        </authorList>
    </citation>
    <scope>NUCLEOTIDE SEQUENCE [LARGE SCALE GENOMIC DNA]</scope>
    <source>
        <strain evidence="7">Hh-F2</strain>
        <tissue evidence="7">Blood</tissue>
    </source>
</reference>